<dbReference type="EMBL" id="JAVRRL010000070">
    <property type="protein sequence ID" value="KAK5109145.1"/>
    <property type="molecule type" value="Genomic_DNA"/>
</dbReference>
<evidence type="ECO:0000259" key="2">
    <source>
        <dbReference type="Pfam" id="PF04457"/>
    </source>
</evidence>
<feature type="region of interest" description="Disordered" evidence="1">
    <location>
        <begin position="420"/>
        <end position="479"/>
    </location>
</feature>
<dbReference type="Pfam" id="PF04457">
    <property type="entry name" value="MJ1316"/>
    <property type="match status" value="1"/>
</dbReference>
<dbReference type="InterPro" id="IPR040459">
    <property type="entry name" value="MJ1316"/>
</dbReference>
<dbReference type="Proteomes" id="UP001310890">
    <property type="component" value="Unassembled WGS sequence"/>
</dbReference>
<comment type="caution">
    <text evidence="3">The sequence shown here is derived from an EMBL/GenBank/DDBJ whole genome shotgun (WGS) entry which is preliminary data.</text>
</comment>
<dbReference type="AlphaFoldDB" id="A0AAN7YDM2"/>
<name>A0AAN7YDM2_9PEZI</name>
<gene>
    <name evidence="3" type="ORF">LTR62_007507</name>
</gene>
<proteinExistence type="predicted"/>
<evidence type="ECO:0000313" key="4">
    <source>
        <dbReference type="Proteomes" id="UP001310890"/>
    </source>
</evidence>
<protein>
    <recommendedName>
        <fullName evidence="2">MJ1316 RNA cyclic group end recognition domain-containing protein</fullName>
    </recommendedName>
</protein>
<evidence type="ECO:0000256" key="1">
    <source>
        <dbReference type="SAM" id="MobiDB-lite"/>
    </source>
</evidence>
<evidence type="ECO:0000313" key="3">
    <source>
        <dbReference type="EMBL" id="KAK5109145.1"/>
    </source>
</evidence>
<feature type="domain" description="MJ1316 RNA cyclic group end recognition" evidence="2">
    <location>
        <begin position="474"/>
        <end position="514"/>
    </location>
</feature>
<accession>A0AAN7YDM2</accession>
<reference evidence="3" key="1">
    <citation type="submission" date="2023-08" db="EMBL/GenBank/DDBJ databases">
        <title>Black Yeasts Isolated from many extreme environments.</title>
        <authorList>
            <person name="Coleine C."/>
            <person name="Stajich J.E."/>
            <person name="Selbmann L."/>
        </authorList>
    </citation>
    <scope>NUCLEOTIDE SEQUENCE</scope>
    <source>
        <strain evidence="3">CCFEE 5401</strain>
    </source>
</reference>
<organism evidence="3 4">
    <name type="scientific">Meristemomyces frigidus</name>
    <dbReference type="NCBI Taxonomy" id="1508187"/>
    <lineage>
        <taxon>Eukaryota</taxon>
        <taxon>Fungi</taxon>
        <taxon>Dikarya</taxon>
        <taxon>Ascomycota</taxon>
        <taxon>Pezizomycotina</taxon>
        <taxon>Dothideomycetes</taxon>
        <taxon>Dothideomycetidae</taxon>
        <taxon>Mycosphaerellales</taxon>
        <taxon>Teratosphaeriaceae</taxon>
        <taxon>Meristemomyces</taxon>
    </lineage>
</organism>
<feature type="compositionally biased region" description="Basic residues" evidence="1">
    <location>
        <begin position="454"/>
        <end position="475"/>
    </location>
</feature>
<sequence length="529" mass="60284">MAHADSLDDVPDLFEAMAGAVRVLAKALDAFYVELPHCQRKDDSVLHRPRRYIFPTGTFATILWEQGDDVGLVCLHDSPSMFLMESIGELHIKHHLRPVSRGFDIWLPWKILGMAPSDVVRLKGTRLYLGECCFPESFHLDMITPHPGVVPFMPPFKPHAPKYIQQYHKVIAEAIDYLYITNQEKGLDCFNSVIFHGYYEIYRWAKAMGLVARDLAAMDSRAVLSLVLGAYRGWDREHHEGDFKGSFLRAFFLVADKVVPALEDGPGLLPYRKRAALQSLEYAKTHYFKANGIINTTKLDIDEAEGRRIFLDMSPHYLLLSAECWDHRKRRAFFEDELPATLDMILAEWEACEPRLWPHPSKNAQCWTYIATINQHVPEEKLAHIQEITSLLTPAKSAMVCFMMVTRVQAENLLCPPAPATSNIVSLPPKSTPTSDNDEDGVYDSQASDDPAEKKRRRDKNKNKNANRKQNRKFRSASSAIARVRHDPSLIGTAFEVGYEDRHAGMMFMPLDEWGGGLRRRRTLFRCIG</sequence>